<name>A0A182F039_ONCOC</name>
<protein>
    <submittedName>
        <fullName evidence="1 3">Uncharacterized protein</fullName>
    </submittedName>
</protein>
<evidence type="ECO:0000313" key="3">
    <source>
        <dbReference type="WBParaSite" id="nOo.2.0.1.t13802-RA"/>
    </source>
</evidence>
<proteinExistence type="predicted"/>
<keyword evidence="2" id="KW-1185">Reference proteome</keyword>
<dbReference type="EMBL" id="UYRW01019113">
    <property type="protein sequence ID" value="VDN05711.1"/>
    <property type="molecule type" value="Genomic_DNA"/>
</dbReference>
<gene>
    <name evidence="1" type="ORF">NOO_LOCUS13802</name>
</gene>
<dbReference type="WBParaSite" id="nOo.2.0.1.t13802-RA">
    <property type="protein sequence ID" value="nOo.2.0.1.t13802-RA"/>
    <property type="gene ID" value="nOo.2.0.1.g13802"/>
</dbReference>
<sequence>MVIRPISSPGLPSMYE</sequence>
<evidence type="ECO:0000313" key="1">
    <source>
        <dbReference type="EMBL" id="VDN05711.1"/>
    </source>
</evidence>
<organism evidence="3">
    <name type="scientific">Onchocerca ochengi</name>
    <name type="common">Filarial nematode worm</name>
    <dbReference type="NCBI Taxonomy" id="42157"/>
    <lineage>
        <taxon>Eukaryota</taxon>
        <taxon>Metazoa</taxon>
        <taxon>Ecdysozoa</taxon>
        <taxon>Nematoda</taxon>
        <taxon>Chromadorea</taxon>
        <taxon>Rhabditida</taxon>
        <taxon>Spirurina</taxon>
        <taxon>Spiruromorpha</taxon>
        <taxon>Filarioidea</taxon>
        <taxon>Onchocercidae</taxon>
        <taxon>Onchocerca</taxon>
    </lineage>
</organism>
<evidence type="ECO:0000313" key="2">
    <source>
        <dbReference type="Proteomes" id="UP000271087"/>
    </source>
</evidence>
<dbReference type="Proteomes" id="UP000271087">
    <property type="component" value="Unassembled WGS sequence"/>
</dbReference>
<reference evidence="3" key="1">
    <citation type="submission" date="2016-06" db="UniProtKB">
        <authorList>
            <consortium name="WormBaseParasite"/>
        </authorList>
    </citation>
    <scope>IDENTIFICATION</scope>
</reference>
<reference evidence="1 2" key="2">
    <citation type="submission" date="2018-08" db="EMBL/GenBank/DDBJ databases">
        <authorList>
            <person name="Laetsch R D."/>
            <person name="Stevens L."/>
            <person name="Kumar S."/>
            <person name="Blaxter L. M."/>
        </authorList>
    </citation>
    <scope>NUCLEOTIDE SEQUENCE [LARGE SCALE GENOMIC DNA]</scope>
</reference>
<accession>A0A182F039</accession>
<dbReference type="AlphaFoldDB" id="A0A182F039"/>